<dbReference type="EMBL" id="BAEH01000104">
    <property type="protein sequence ID" value="GAB19988.1"/>
    <property type="molecule type" value="Genomic_DNA"/>
</dbReference>
<organism evidence="1 2">
    <name type="scientific">Gordonia effusa NBRC 100432</name>
    <dbReference type="NCBI Taxonomy" id="1077974"/>
    <lineage>
        <taxon>Bacteria</taxon>
        <taxon>Bacillati</taxon>
        <taxon>Actinomycetota</taxon>
        <taxon>Actinomycetes</taxon>
        <taxon>Mycobacteriales</taxon>
        <taxon>Gordoniaceae</taxon>
        <taxon>Gordonia</taxon>
    </lineage>
</organism>
<dbReference type="Proteomes" id="UP000035034">
    <property type="component" value="Unassembled WGS sequence"/>
</dbReference>
<name>H0R4I7_9ACTN</name>
<keyword evidence="2" id="KW-1185">Reference proteome</keyword>
<proteinExistence type="predicted"/>
<evidence type="ECO:0000313" key="1">
    <source>
        <dbReference type="EMBL" id="GAB19988.1"/>
    </source>
</evidence>
<dbReference type="STRING" id="1077974.GOEFS_104_00070"/>
<gene>
    <name evidence="1" type="ORF">GOEFS_104_00070</name>
</gene>
<accession>H0R4I7</accession>
<evidence type="ECO:0000313" key="2">
    <source>
        <dbReference type="Proteomes" id="UP000035034"/>
    </source>
</evidence>
<sequence>MGGKKSSWGWQVTKNQAVNFSDWNESDVTAYRASSTIISPIHGRAWITIRTAPGSEGVATKDQ</sequence>
<comment type="caution">
    <text evidence="1">The sequence shown here is derived from an EMBL/GenBank/DDBJ whole genome shotgun (WGS) entry which is preliminary data.</text>
</comment>
<protein>
    <submittedName>
        <fullName evidence="1">Uncharacterized protein</fullName>
    </submittedName>
</protein>
<reference evidence="1 2" key="1">
    <citation type="submission" date="2011-12" db="EMBL/GenBank/DDBJ databases">
        <title>Whole genome shotgun sequence of Gordonia effusa NBRC 100432.</title>
        <authorList>
            <person name="Yoshida I."/>
            <person name="Takarada H."/>
            <person name="Hosoyama A."/>
            <person name="Tsuchikane K."/>
            <person name="Katsumata H."/>
            <person name="Yamazaki S."/>
            <person name="Fujita N."/>
        </authorList>
    </citation>
    <scope>NUCLEOTIDE SEQUENCE [LARGE SCALE GENOMIC DNA]</scope>
    <source>
        <strain evidence="1 2">NBRC 100432</strain>
    </source>
</reference>
<dbReference type="AlphaFoldDB" id="H0R4I7"/>